<accession>A0A239HDJ2</accession>
<dbReference type="AlphaFoldDB" id="A0A239HDJ2"/>
<dbReference type="PANTHER" id="PTHR19136:SF81">
    <property type="entry name" value="MOLYBDENUM COFACTOR GUANYLYLTRANSFERASE"/>
    <property type="match status" value="1"/>
</dbReference>
<protein>
    <submittedName>
        <fullName evidence="3">MobA-like NTP transferase domain-containing protein</fullName>
    </submittedName>
</protein>
<dbReference type="InterPro" id="IPR029044">
    <property type="entry name" value="Nucleotide-diphossugar_trans"/>
</dbReference>
<name>A0A239HDJ2_9FIRM</name>
<keyword evidence="1 3" id="KW-0808">Transferase</keyword>
<dbReference type="PANTHER" id="PTHR19136">
    <property type="entry name" value="MOLYBDENUM COFACTOR GUANYLYLTRANSFERASE"/>
    <property type="match status" value="1"/>
</dbReference>
<dbReference type="Pfam" id="PF12804">
    <property type="entry name" value="NTP_transf_3"/>
    <property type="match status" value="1"/>
</dbReference>
<gene>
    <name evidence="3" type="ORF">SAMN05446037_102137</name>
</gene>
<dbReference type="Proteomes" id="UP000198304">
    <property type="component" value="Unassembled WGS sequence"/>
</dbReference>
<evidence type="ECO:0000259" key="2">
    <source>
        <dbReference type="Pfam" id="PF12804"/>
    </source>
</evidence>
<feature type="domain" description="MobA-like NTP transferase" evidence="2">
    <location>
        <begin position="3"/>
        <end position="130"/>
    </location>
</feature>
<proteinExistence type="predicted"/>
<dbReference type="EMBL" id="FZOJ01000021">
    <property type="protein sequence ID" value="SNS79221.1"/>
    <property type="molecule type" value="Genomic_DNA"/>
</dbReference>
<dbReference type="InterPro" id="IPR025877">
    <property type="entry name" value="MobA-like_NTP_Trfase"/>
</dbReference>
<dbReference type="Gene3D" id="3.90.550.10">
    <property type="entry name" value="Spore Coat Polysaccharide Biosynthesis Protein SpsA, Chain A"/>
    <property type="match status" value="1"/>
</dbReference>
<dbReference type="GO" id="GO:0016779">
    <property type="term" value="F:nucleotidyltransferase activity"/>
    <property type="evidence" value="ECO:0007669"/>
    <property type="project" value="UniProtKB-ARBA"/>
</dbReference>
<evidence type="ECO:0000313" key="4">
    <source>
        <dbReference type="Proteomes" id="UP000198304"/>
    </source>
</evidence>
<evidence type="ECO:0000256" key="1">
    <source>
        <dbReference type="ARBA" id="ARBA00022679"/>
    </source>
</evidence>
<dbReference type="RefSeq" id="WP_089284162.1">
    <property type="nucleotide sequence ID" value="NZ_FZOJ01000021.1"/>
</dbReference>
<sequence length="244" mass="27862">MKAIILAGEGRKDKNSFLQDKATIPIKGIPMISYVVNSLKNSNYIDYLFVVGNQQSLQPIIGKEVDYILQQQSSMMDNLMEALTYFKEEKQVLIATCDIPLIHSDVIDHFIEATSQIKADVYYPIVEKNCCTSYYPDAKRTYVALKEGIFTGGNIMLMSPAVMEKIQVIAGMLIKYRKNPLQMSRVLGVRFVIKFLMKQLTIKELEAYIEKRFGIRARAIISQDPEIANDIDKIEDITLLEKYL</sequence>
<dbReference type="OrthoDB" id="159246at2"/>
<reference evidence="3 4" key="1">
    <citation type="submission" date="2017-06" db="EMBL/GenBank/DDBJ databases">
        <authorList>
            <person name="Kim H.J."/>
            <person name="Triplett B.A."/>
        </authorList>
    </citation>
    <scope>NUCLEOTIDE SEQUENCE [LARGE SCALE GENOMIC DNA]</scope>
    <source>
        <strain evidence="3 4">SCA</strain>
    </source>
</reference>
<dbReference type="SUPFAM" id="SSF53448">
    <property type="entry name" value="Nucleotide-diphospho-sugar transferases"/>
    <property type="match status" value="1"/>
</dbReference>
<keyword evidence="4" id="KW-1185">Reference proteome</keyword>
<organism evidence="3 4">
    <name type="scientific">Anaerovirgula multivorans</name>
    <dbReference type="NCBI Taxonomy" id="312168"/>
    <lineage>
        <taxon>Bacteria</taxon>
        <taxon>Bacillati</taxon>
        <taxon>Bacillota</taxon>
        <taxon>Clostridia</taxon>
        <taxon>Peptostreptococcales</taxon>
        <taxon>Natronincolaceae</taxon>
        <taxon>Anaerovirgula</taxon>
    </lineage>
</organism>
<evidence type="ECO:0000313" key="3">
    <source>
        <dbReference type="EMBL" id="SNS79221.1"/>
    </source>
</evidence>